<evidence type="ECO:0000256" key="1">
    <source>
        <dbReference type="SAM" id="MobiDB-lite"/>
    </source>
</evidence>
<proteinExistence type="predicted"/>
<dbReference type="Proteomes" id="UP000265520">
    <property type="component" value="Unassembled WGS sequence"/>
</dbReference>
<feature type="compositionally biased region" description="Basic and acidic residues" evidence="1">
    <location>
        <begin position="28"/>
        <end position="41"/>
    </location>
</feature>
<feature type="non-terminal residue" evidence="2">
    <location>
        <position position="1"/>
    </location>
</feature>
<comment type="caution">
    <text evidence="2">The sequence shown here is derived from an EMBL/GenBank/DDBJ whole genome shotgun (WGS) entry which is preliminary data.</text>
</comment>
<evidence type="ECO:0000313" key="2">
    <source>
        <dbReference type="EMBL" id="MCI36238.1"/>
    </source>
</evidence>
<dbReference type="EMBL" id="LXQA010231946">
    <property type="protein sequence ID" value="MCI36238.1"/>
    <property type="molecule type" value="Genomic_DNA"/>
</dbReference>
<dbReference type="AlphaFoldDB" id="A0A392RI11"/>
<evidence type="ECO:0000313" key="3">
    <source>
        <dbReference type="Proteomes" id="UP000265520"/>
    </source>
</evidence>
<feature type="region of interest" description="Disordered" evidence="1">
    <location>
        <begin position="1"/>
        <end position="88"/>
    </location>
</feature>
<accession>A0A392RI11</accession>
<protein>
    <submittedName>
        <fullName evidence="2">Uncharacterized protein</fullName>
    </submittedName>
</protein>
<sequence>SAARAKKKKPEVKASTAKLSNAQRKLKMKQEESSESTKTDSDYAEFLKTYDPKEEETGSEEEITSKLSRTKESKKKVSKVPESVQDSN</sequence>
<organism evidence="2 3">
    <name type="scientific">Trifolium medium</name>
    <dbReference type="NCBI Taxonomy" id="97028"/>
    <lineage>
        <taxon>Eukaryota</taxon>
        <taxon>Viridiplantae</taxon>
        <taxon>Streptophyta</taxon>
        <taxon>Embryophyta</taxon>
        <taxon>Tracheophyta</taxon>
        <taxon>Spermatophyta</taxon>
        <taxon>Magnoliopsida</taxon>
        <taxon>eudicotyledons</taxon>
        <taxon>Gunneridae</taxon>
        <taxon>Pentapetalae</taxon>
        <taxon>rosids</taxon>
        <taxon>fabids</taxon>
        <taxon>Fabales</taxon>
        <taxon>Fabaceae</taxon>
        <taxon>Papilionoideae</taxon>
        <taxon>50 kb inversion clade</taxon>
        <taxon>NPAAA clade</taxon>
        <taxon>Hologalegina</taxon>
        <taxon>IRL clade</taxon>
        <taxon>Trifolieae</taxon>
        <taxon>Trifolium</taxon>
    </lineage>
</organism>
<feature type="compositionally biased region" description="Basic residues" evidence="1">
    <location>
        <begin position="1"/>
        <end position="10"/>
    </location>
</feature>
<reference evidence="2 3" key="1">
    <citation type="journal article" date="2018" name="Front. Plant Sci.">
        <title>Red Clover (Trifolium pratense) and Zigzag Clover (T. medium) - A Picture of Genomic Similarities and Differences.</title>
        <authorList>
            <person name="Dluhosova J."/>
            <person name="Istvanek J."/>
            <person name="Nedelnik J."/>
            <person name="Repkova J."/>
        </authorList>
    </citation>
    <scope>NUCLEOTIDE SEQUENCE [LARGE SCALE GENOMIC DNA]</scope>
    <source>
        <strain evidence="3">cv. 10/8</strain>
        <tissue evidence="2">Leaf</tissue>
    </source>
</reference>
<name>A0A392RI11_9FABA</name>
<keyword evidence="3" id="KW-1185">Reference proteome</keyword>